<sequence>MVIRFYGVNLIGSPGVSLLLLALVGFSSVVNFRIVDGIMRRTKQENVTEGNALQLSKEVPMRRGANERFLSSIQFCLNFYSVSYDIQSDVF</sequence>
<gene>
    <name evidence="2" type="ORF">CEXT_791501</name>
</gene>
<dbReference type="Proteomes" id="UP001054945">
    <property type="component" value="Unassembled WGS sequence"/>
</dbReference>
<keyword evidence="3" id="KW-1185">Reference proteome</keyword>
<name>A0AAV4X896_CAEEX</name>
<comment type="caution">
    <text evidence="2">The sequence shown here is derived from an EMBL/GenBank/DDBJ whole genome shotgun (WGS) entry which is preliminary data.</text>
</comment>
<keyword evidence="1" id="KW-1133">Transmembrane helix</keyword>
<proteinExistence type="predicted"/>
<keyword evidence="1" id="KW-0812">Transmembrane</keyword>
<evidence type="ECO:0000256" key="1">
    <source>
        <dbReference type="SAM" id="Phobius"/>
    </source>
</evidence>
<evidence type="ECO:0000313" key="3">
    <source>
        <dbReference type="Proteomes" id="UP001054945"/>
    </source>
</evidence>
<organism evidence="2 3">
    <name type="scientific">Caerostris extrusa</name>
    <name type="common">Bark spider</name>
    <name type="synonym">Caerostris bankana</name>
    <dbReference type="NCBI Taxonomy" id="172846"/>
    <lineage>
        <taxon>Eukaryota</taxon>
        <taxon>Metazoa</taxon>
        <taxon>Ecdysozoa</taxon>
        <taxon>Arthropoda</taxon>
        <taxon>Chelicerata</taxon>
        <taxon>Arachnida</taxon>
        <taxon>Araneae</taxon>
        <taxon>Araneomorphae</taxon>
        <taxon>Entelegynae</taxon>
        <taxon>Araneoidea</taxon>
        <taxon>Araneidae</taxon>
        <taxon>Caerostris</taxon>
    </lineage>
</organism>
<dbReference type="AlphaFoldDB" id="A0AAV4X896"/>
<protein>
    <submittedName>
        <fullName evidence="2">Uncharacterized protein</fullName>
    </submittedName>
</protein>
<dbReference type="EMBL" id="BPLR01017384">
    <property type="protein sequence ID" value="GIY91136.1"/>
    <property type="molecule type" value="Genomic_DNA"/>
</dbReference>
<feature type="transmembrane region" description="Helical" evidence="1">
    <location>
        <begin position="15"/>
        <end position="35"/>
    </location>
</feature>
<keyword evidence="1" id="KW-0472">Membrane</keyword>
<reference evidence="2 3" key="1">
    <citation type="submission" date="2021-06" db="EMBL/GenBank/DDBJ databases">
        <title>Caerostris extrusa draft genome.</title>
        <authorList>
            <person name="Kono N."/>
            <person name="Arakawa K."/>
        </authorList>
    </citation>
    <scope>NUCLEOTIDE SEQUENCE [LARGE SCALE GENOMIC DNA]</scope>
</reference>
<accession>A0AAV4X896</accession>
<evidence type="ECO:0000313" key="2">
    <source>
        <dbReference type="EMBL" id="GIY91136.1"/>
    </source>
</evidence>